<dbReference type="Gramene" id="TraesLDM5D03G03214400.1">
    <property type="protein sequence ID" value="TraesLDM5D03G03214400.1.CDS1"/>
    <property type="gene ID" value="TraesLDM5D03G03214400"/>
</dbReference>
<dbReference type="InterPro" id="IPR038595">
    <property type="entry name" value="LOR_sf"/>
</dbReference>
<dbReference type="Pfam" id="PF04525">
    <property type="entry name" value="LOR"/>
    <property type="match status" value="1"/>
</dbReference>
<dbReference type="Gramene" id="TraesNOR5D03G03239290.1">
    <property type="protein sequence ID" value="TraesNOR5D03G03239290.1.CDS1"/>
    <property type="gene ID" value="TraesNOR5D03G03239290"/>
</dbReference>
<dbReference type="Gramene" id="TraesMAC5D03G03208290.1">
    <property type="protein sequence ID" value="TraesMAC5D03G03208290.1.CDS1"/>
    <property type="gene ID" value="TraesMAC5D03G03208290"/>
</dbReference>
<dbReference type="Gramene" id="TraesJAG5D03G03206780.1">
    <property type="protein sequence ID" value="TraesJAG5D03G03206780.1.CDS1"/>
    <property type="gene ID" value="TraesJAG5D03G03206780"/>
</dbReference>
<proteinExistence type="inferred from homology"/>
<dbReference type="Gramene" id="TraesLAC5D03G03165310.1">
    <property type="protein sequence ID" value="TraesLAC5D03G03165310.1.CDS1"/>
    <property type="gene ID" value="TraesLAC5D03G03165310"/>
</dbReference>
<comment type="caution">
    <text evidence="2">The sequence shown here is derived from an EMBL/GenBank/DDBJ whole genome shotgun (WGS) entry which is preliminary data.</text>
</comment>
<dbReference type="Gramene" id="TraesARI5D03G03163240.1">
    <property type="protein sequence ID" value="TraesARI5D03G03163240.1.CDS1"/>
    <property type="gene ID" value="TraesARI5D03G03163240"/>
</dbReference>
<evidence type="ECO:0000256" key="1">
    <source>
        <dbReference type="ARBA" id="ARBA00005437"/>
    </source>
</evidence>
<organism evidence="2">
    <name type="scientific">Triticum aestivum</name>
    <name type="common">Wheat</name>
    <dbReference type="NCBI Taxonomy" id="4565"/>
    <lineage>
        <taxon>Eukaryota</taxon>
        <taxon>Viridiplantae</taxon>
        <taxon>Streptophyta</taxon>
        <taxon>Embryophyta</taxon>
        <taxon>Tracheophyta</taxon>
        <taxon>Spermatophyta</taxon>
        <taxon>Magnoliopsida</taxon>
        <taxon>Liliopsida</taxon>
        <taxon>Poales</taxon>
        <taxon>Poaceae</taxon>
        <taxon>BOP clade</taxon>
        <taxon>Pooideae</taxon>
        <taxon>Triticodae</taxon>
        <taxon>Triticeae</taxon>
        <taxon>Triticinae</taxon>
        <taxon>Triticum</taxon>
    </lineage>
</organism>
<dbReference type="InterPro" id="IPR025659">
    <property type="entry name" value="Tubby-like_C"/>
</dbReference>
<dbReference type="Gene3D" id="2.40.160.200">
    <property type="entry name" value="LURP1-related"/>
    <property type="match status" value="1"/>
</dbReference>
<dbReference type="OrthoDB" id="1382875at2759"/>
<gene>
    <name evidence="2" type="ORF">CFC21_080422</name>
</gene>
<dbReference type="Gramene" id="TraesPARA_EIv1.0_1871200.1">
    <property type="protein sequence ID" value="TraesPARA_EIv1.0_1871200.1.CDS1"/>
    <property type="gene ID" value="TraesPARA_EIv1.0_1871200"/>
</dbReference>
<dbReference type="Gramene" id="TraesSYM5D03G03150570.1">
    <property type="protein sequence ID" value="TraesSYM5D03G03150570.1.CDS1"/>
    <property type="gene ID" value="TraesSYM5D03G03150570"/>
</dbReference>
<protein>
    <submittedName>
        <fullName evidence="2">Uncharacterized protein</fullName>
    </submittedName>
</protein>
<dbReference type="EMBL" id="CM022225">
    <property type="protein sequence ID" value="KAF7075663.1"/>
    <property type="molecule type" value="Genomic_DNA"/>
</dbReference>
<dbReference type="Gramene" id="TraesJUL5D03G03234770.1">
    <property type="protein sequence ID" value="TraesJUL5D03G03234770.1.CDS1"/>
    <property type="gene ID" value="TraesJUL5D03G03234770"/>
</dbReference>
<dbReference type="AlphaFoldDB" id="A0A9R1I0X9"/>
<reference evidence="2" key="1">
    <citation type="journal article" date="2017" name="Gigascience">
        <title>The first near-complete assembly of the hexaploid bread wheat genome, Triticum aestivum.</title>
        <authorList>
            <person name="Zimin A.V."/>
            <person name="Puiu D."/>
            <person name="Hall R."/>
            <person name="Kingan S."/>
            <person name="Clavijo B.J."/>
            <person name="Salzberg S.L."/>
        </authorList>
    </citation>
    <scope>NUCLEOTIDE SEQUENCE</scope>
    <source>
        <tissue evidence="2">Leaf</tissue>
    </source>
</reference>
<dbReference type="PANTHER" id="PTHR31087:SF24">
    <property type="entry name" value="EXPRESSED PROTEIN"/>
    <property type="match status" value="1"/>
</dbReference>
<sequence>MPWPWESTAALVDARFCARHTTTLSVTRSSSLRGHGFDVTDAATGAAVMQVETSYFGHYRDLRTLLLLGAASRHPLLFVEESTSLIGMGRWEAFRGRCGRQTDRLFLAVDKASFFQLTANVHVFLDGNSSGQAAPDLAVHGSYYRGAMTVSCGGAVVAQIDRKKNTFWGALWGERAYNVRVNPGVDQAFVVALTVVLDQMHNPYYDSRSSSCGHKK</sequence>
<name>A0A9R1I0X9_WHEAT</name>
<dbReference type="SUPFAM" id="SSF54518">
    <property type="entry name" value="Tubby C-terminal domain-like"/>
    <property type="match status" value="1"/>
</dbReference>
<comment type="similarity">
    <text evidence="1">Belongs to the LOR family.</text>
</comment>
<dbReference type="Proteomes" id="UP000815260">
    <property type="component" value="Chromosome 5D"/>
</dbReference>
<accession>A0A9R1I0X9</accession>
<dbReference type="InterPro" id="IPR007612">
    <property type="entry name" value="LOR"/>
</dbReference>
<dbReference type="PANTHER" id="PTHR31087">
    <property type="match status" value="1"/>
</dbReference>
<reference evidence="2" key="2">
    <citation type="submission" date="2020-03" db="EMBL/GenBank/DDBJ databases">
        <title>The second near-complete assembly of the hexaploid bread wheat (Triticum aestivum) genome.</title>
        <authorList>
            <person name="Zimin A.V."/>
            <person name="Puiu D."/>
            <person name="Shumante A."/>
            <person name="Alonge M."/>
            <person name="Salzberg S.L."/>
        </authorList>
    </citation>
    <scope>NUCLEOTIDE SEQUENCE</scope>
    <source>
        <tissue evidence="2">Leaf</tissue>
    </source>
</reference>
<dbReference type="Gramene" id="TraesSTA5D03G03200310.1">
    <property type="protein sequence ID" value="TraesSTA5D03G03200310.1.CDS1"/>
    <property type="gene ID" value="TraesSTA5D03G03200310"/>
</dbReference>
<evidence type="ECO:0000313" key="2">
    <source>
        <dbReference type="EMBL" id="KAF7075663.1"/>
    </source>
</evidence>